<dbReference type="Proteomes" id="UP000030665">
    <property type="component" value="Unassembled WGS sequence"/>
</dbReference>
<protein>
    <submittedName>
        <fullName evidence="2">CAP domain containing protein</fullName>
    </submittedName>
</protein>
<dbReference type="STRING" id="36087.A0A077ZE69"/>
<dbReference type="InterPro" id="IPR035940">
    <property type="entry name" value="CAP_sf"/>
</dbReference>
<dbReference type="SMART" id="SM00198">
    <property type="entry name" value="SCP"/>
    <property type="match status" value="1"/>
</dbReference>
<dbReference type="Pfam" id="PF00188">
    <property type="entry name" value="CAP"/>
    <property type="match status" value="1"/>
</dbReference>
<proteinExistence type="predicted"/>
<dbReference type="InterPro" id="IPR014044">
    <property type="entry name" value="CAP_dom"/>
</dbReference>
<name>A0A077ZE69_TRITR</name>
<evidence type="ECO:0000313" key="2">
    <source>
        <dbReference type="EMBL" id="CDW58636.1"/>
    </source>
</evidence>
<dbReference type="PANTHER" id="PTHR10334">
    <property type="entry name" value="CYSTEINE-RICH SECRETORY PROTEIN-RELATED"/>
    <property type="match status" value="1"/>
</dbReference>
<dbReference type="OrthoDB" id="337038at2759"/>
<dbReference type="InterPro" id="IPR001283">
    <property type="entry name" value="CRISP-related"/>
</dbReference>
<feature type="domain" description="SCP" evidence="1">
    <location>
        <begin position="10"/>
        <end position="132"/>
    </location>
</feature>
<reference evidence="2" key="1">
    <citation type="submission" date="2014-01" db="EMBL/GenBank/DDBJ databases">
        <authorList>
            <person name="Aslett M."/>
        </authorList>
    </citation>
    <scope>NUCLEOTIDE SEQUENCE</scope>
</reference>
<gene>
    <name evidence="2" type="ORF">TTRE_0000696001</name>
</gene>
<accession>A0A077ZE69</accession>
<dbReference type="Gene3D" id="3.40.33.10">
    <property type="entry name" value="CAP"/>
    <property type="match status" value="1"/>
</dbReference>
<dbReference type="EMBL" id="HG806384">
    <property type="protein sequence ID" value="CDW58636.1"/>
    <property type="molecule type" value="Genomic_DNA"/>
</dbReference>
<keyword evidence="3" id="KW-1185">Reference proteome</keyword>
<dbReference type="PRINTS" id="PR00837">
    <property type="entry name" value="V5TPXLIKE"/>
</dbReference>
<evidence type="ECO:0000313" key="3">
    <source>
        <dbReference type="Proteomes" id="UP000030665"/>
    </source>
</evidence>
<reference evidence="2" key="2">
    <citation type="submission" date="2014-03" db="EMBL/GenBank/DDBJ databases">
        <title>The whipworm genome and dual-species transcriptomics of an intimate host-pathogen interaction.</title>
        <authorList>
            <person name="Foth B.J."/>
            <person name="Tsai I.J."/>
            <person name="Reid A.J."/>
            <person name="Bancroft A.J."/>
            <person name="Nichol S."/>
            <person name="Tracey A."/>
            <person name="Holroyd N."/>
            <person name="Cotton J.A."/>
            <person name="Stanley E.J."/>
            <person name="Zarowiecki M."/>
            <person name="Liu J.Z."/>
            <person name="Huckvale T."/>
            <person name="Cooper P.J."/>
            <person name="Grencis R.K."/>
            <person name="Berriman M."/>
        </authorList>
    </citation>
    <scope>NUCLEOTIDE SEQUENCE [LARGE SCALE GENOMIC DNA]</scope>
</reference>
<dbReference type="AlphaFoldDB" id="A0A077ZE69"/>
<organism evidence="2 3">
    <name type="scientific">Trichuris trichiura</name>
    <name type="common">Whipworm</name>
    <name type="synonym">Trichocephalus trichiurus</name>
    <dbReference type="NCBI Taxonomy" id="36087"/>
    <lineage>
        <taxon>Eukaryota</taxon>
        <taxon>Metazoa</taxon>
        <taxon>Ecdysozoa</taxon>
        <taxon>Nematoda</taxon>
        <taxon>Enoplea</taxon>
        <taxon>Dorylaimia</taxon>
        <taxon>Trichinellida</taxon>
        <taxon>Trichuridae</taxon>
        <taxon>Trichuris</taxon>
    </lineage>
</organism>
<sequence>MAFPPLKVHMINTHNKFRRQLALGMVPKQPKATQMLRIEWDEELSKVAGKWASKCVFKHSNTDEYCGINNHESVGENLGTGTMFVSEQLNTEEQVIDKLVTHITNWFNEHEDYNYHTLSCRPGKKCGHYTQV</sequence>
<dbReference type="SUPFAM" id="SSF55797">
    <property type="entry name" value="PR-1-like"/>
    <property type="match status" value="1"/>
</dbReference>
<evidence type="ECO:0000259" key="1">
    <source>
        <dbReference type="SMART" id="SM00198"/>
    </source>
</evidence>